<dbReference type="PIRSF" id="PIRSF004846">
    <property type="entry name" value="ModA"/>
    <property type="match status" value="1"/>
</dbReference>
<dbReference type="SUPFAM" id="SSF53850">
    <property type="entry name" value="Periplasmic binding protein-like II"/>
    <property type="match status" value="1"/>
</dbReference>
<comment type="subunit">
    <text evidence="5">The complex is composed of two ATP-binding proteins (ModC), two transmembrane proteins (ModB) and a solute-binding protein (ModA).</text>
</comment>
<dbReference type="Proteomes" id="UP000244817">
    <property type="component" value="Unassembled WGS sequence"/>
</dbReference>
<feature type="binding site" evidence="6">
    <location>
        <position position="144"/>
    </location>
    <ligand>
        <name>molybdate</name>
        <dbReference type="ChEBI" id="CHEBI:36264"/>
    </ligand>
</feature>
<evidence type="ECO:0000256" key="6">
    <source>
        <dbReference type="PIRSR" id="PIRSR004846-1"/>
    </source>
</evidence>
<gene>
    <name evidence="8" type="primary">modA</name>
    <name evidence="8" type="ORF">DC363_13095</name>
</gene>
<comment type="similarity">
    <text evidence="1">Belongs to the bacterial solute-binding protein ModA family.</text>
</comment>
<sequence>MKRLAGGAGRILAICGALWTLAGTPGAAEPVTIFAAASLRDAVGDVAAAFEAETGQDTTLVFAASSAIARQAAAGAPADVVLLADVAWADWLVEQGVLEAVTPVAGNALVVVSRAPGQLESAQDLPDALGDGVLAVAQVDAVPAGRYAKAALTSLGLWDALAPRAVQADNVRAALRFVERGEAALGIGYASDLVALPDLHEVYRFAPETHPPITYAGGAITPAGAPFMAYLVEPAAQDILSDWGFLPGWAAP</sequence>
<feature type="binding site" evidence="6">
    <location>
        <position position="38"/>
    </location>
    <ligand>
        <name>molybdate</name>
        <dbReference type="ChEBI" id="CHEBI:36264"/>
    </ligand>
</feature>
<evidence type="ECO:0000256" key="7">
    <source>
        <dbReference type="SAM" id="SignalP"/>
    </source>
</evidence>
<dbReference type="RefSeq" id="WP_108641609.1">
    <property type="nucleotide sequence ID" value="NZ_QCYG01000008.1"/>
</dbReference>
<dbReference type="AlphaFoldDB" id="A0A2T7FUC1"/>
<dbReference type="GO" id="GO:1901359">
    <property type="term" value="F:tungstate binding"/>
    <property type="evidence" value="ECO:0007669"/>
    <property type="project" value="UniProtKB-ARBA"/>
</dbReference>
<dbReference type="EMBL" id="QCYG01000008">
    <property type="protein sequence ID" value="PVA05756.1"/>
    <property type="molecule type" value="Genomic_DNA"/>
</dbReference>
<feature type="binding site" evidence="6">
    <location>
        <position position="65"/>
    </location>
    <ligand>
        <name>molybdate</name>
        <dbReference type="ChEBI" id="CHEBI:36264"/>
    </ligand>
</feature>
<dbReference type="PANTHER" id="PTHR30632:SF17">
    <property type="entry name" value="MOLYBDATE-BINDING PROTEIN MODA"/>
    <property type="match status" value="1"/>
</dbReference>
<keyword evidence="3 6" id="KW-0479">Metal-binding</keyword>
<evidence type="ECO:0000313" key="8">
    <source>
        <dbReference type="EMBL" id="PVA05756.1"/>
    </source>
</evidence>
<dbReference type="GO" id="GO:0030973">
    <property type="term" value="F:molybdate ion binding"/>
    <property type="evidence" value="ECO:0007669"/>
    <property type="project" value="TreeGrafter"/>
</dbReference>
<dbReference type="NCBIfam" id="TIGR01256">
    <property type="entry name" value="modA"/>
    <property type="match status" value="1"/>
</dbReference>
<evidence type="ECO:0000256" key="2">
    <source>
        <dbReference type="ARBA" id="ARBA00022505"/>
    </source>
</evidence>
<dbReference type="OrthoDB" id="9785015at2"/>
<organism evidence="8 9">
    <name type="scientific">Thalassorhabdomicrobium marinisediminis</name>
    <dbReference type="NCBI Taxonomy" id="2170577"/>
    <lineage>
        <taxon>Bacteria</taxon>
        <taxon>Pseudomonadati</taxon>
        <taxon>Pseudomonadota</taxon>
        <taxon>Alphaproteobacteria</taxon>
        <taxon>Rhodobacterales</taxon>
        <taxon>Paracoccaceae</taxon>
        <taxon>Thalassorhabdomicrobium</taxon>
    </lineage>
</organism>
<proteinExistence type="inferred from homology"/>
<evidence type="ECO:0000256" key="4">
    <source>
        <dbReference type="ARBA" id="ARBA00022729"/>
    </source>
</evidence>
<reference evidence="8 9" key="1">
    <citation type="submission" date="2018-04" db="EMBL/GenBank/DDBJ databases">
        <title>Pelagivirga bohaiensis gen. nov., sp. nov., a bacterium isolated from the Bohai Sea.</title>
        <authorList>
            <person name="Ji X."/>
        </authorList>
    </citation>
    <scope>NUCLEOTIDE SEQUENCE [LARGE SCALE GENOMIC DNA]</scope>
    <source>
        <strain evidence="8 9">BH-SD16</strain>
    </source>
</reference>
<evidence type="ECO:0000256" key="5">
    <source>
        <dbReference type="ARBA" id="ARBA00062515"/>
    </source>
</evidence>
<dbReference type="InterPro" id="IPR050682">
    <property type="entry name" value="ModA/WtpA"/>
</dbReference>
<feature type="chain" id="PRO_5015558228" evidence="7">
    <location>
        <begin position="28"/>
        <end position="252"/>
    </location>
</feature>
<evidence type="ECO:0000256" key="3">
    <source>
        <dbReference type="ARBA" id="ARBA00022723"/>
    </source>
</evidence>
<dbReference type="Gene3D" id="3.40.190.10">
    <property type="entry name" value="Periplasmic binding protein-like II"/>
    <property type="match status" value="2"/>
</dbReference>
<dbReference type="InterPro" id="IPR005950">
    <property type="entry name" value="ModA"/>
</dbReference>
<dbReference type="Pfam" id="PF13531">
    <property type="entry name" value="SBP_bac_11"/>
    <property type="match status" value="1"/>
</dbReference>
<comment type="caution">
    <text evidence="8">The sequence shown here is derived from an EMBL/GenBank/DDBJ whole genome shotgun (WGS) entry which is preliminary data.</text>
</comment>
<protein>
    <submittedName>
        <fullName evidence="8">Molybdate ABC transporter substrate-binding protein</fullName>
    </submittedName>
</protein>
<name>A0A2T7FUC1_9RHOB</name>
<dbReference type="GO" id="GO:0046872">
    <property type="term" value="F:metal ion binding"/>
    <property type="evidence" value="ECO:0007669"/>
    <property type="project" value="UniProtKB-KW"/>
</dbReference>
<keyword evidence="2 6" id="KW-0500">Molybdenum</keyword>
<keyword evidence="9" id="KW-1185">Reference proteome</keyword>
<dbReference type="FunFam" id="3.40.190.10:FF:000035">
    <property type="entry name" value="Molybdate ABC transporter substrate-binding protein"/>
    <property type="match status" value="1"/>
</dbReference>
<dbReference type="GO" id="GO:0030288">
    <property type="term" value="C:outer membrane-bounded periplasmic space"/>
    <property type="evidence" value="ECO:0007669"/>
    <property type="project" value="TreeGrafter"/>
</dbReference>
<keyword evidence="4 7" id="KW-0732">Signal</keyword>
<evidence type="ECO:0000256" key="1">
    <source>
        <dbReference type="ARBA" id="ARBA00009175"/>
    </source>
</evidence>
<accession>A0A2T7FUC1</accession>
<feature type="binding site" evidence="6">
    <location>
        <position position="189"/>
    </location>
    <ligand>
        <name>molybdate</name>
        <dbReference type="ChEBI" id="CHEBI:36264"/>
    </ligand>
</feature>
<feature type="binding site" evidence="6">
    <location>
        <position position="171"/>
    </location>
    <ligand>
        <name>molybdate</name>
        <dbReference type="ChEBI" id="CHEBI:36264"/>
    </ligand>
</feature>
<evidence type="ECO:0000313" key="9">
    <source>
        <dbReference type="Proteomes" id="UP000244817"/>
    </source>
</evidence>
<dbReference type="PANTHER" id="PTHR30632">
    <property type="entry name" value="MOLYBDATE-BINDING PERIPLASMIC PROTEIN"/>
    <property type="match status" value="1"/>
</dbReference>
<dbReference type="GO" id="GO:0015689">
    <property type="term" value="P:molybdate ion transport"/>
    <property type="evidence" value="ECO:0007669"/>
    <property type="project" value="InterPro"/>
</dbReference>
<feature type="signal peptide" evidence="7">
    <location>
        <begin position="1"/>
        <end position="27"/>
    </location>
</feature>